<sequence length="242" mass="26249">MENKWAFVSGATGGIGSACAEVLAKDGYHLILHYHQNSTKALKLKQKLTETYSVKCELFQADFADPDQVSKSFASYDFNVNVFLHCAGVSKPTLFQHIKVQSFEEELAIAVTTPMLLLQHLTSNFLRDQKGSIILISSIWGEVGAAMEVSYSTAKAAQLGFVKSLAKELAPSNIRVNAVSPGAIDTEMLAIYDEADKESIKEEIPLGRLGLAHEVANVVSFLASDKASYMTGQVVSVNGGWN</sequence>
<dbReference type="InterPro" id="IPR002347">
    <property type="entry name" value="SDR_fam"/>
</dbReference>
<comment type="similarity">
    <text evidence="1">Belongs to the short-chain dehydrogenases/reductases (SDR) family.</text>
</comment>
<dbReference type="EMBL" id="CP041372">
    <property type="protein sequence ID" value="QKS71375.1"/>
    <property type="molecule type" value="Genomic_DNA"/>
</dbReference>
<gene>
    <name evidence="3" type="ORF">FLK61_32255</name>
</gene>
<keyword evidence="2" id="KW-0560">Oxidoreductase</keyword>
<dbReference type="PANTHER" id="PTHR42879:SF2">
    <property type="entry name" value="3-OXOACYL-[ACYL-CARRIER-PROTEIN] REDUCTASE FABG"/>
    <property type="match status" value="1"/>
</dbReference>
<evidence type="ECO:0000313" key="3">
    <source>
        <dbReference type="EMBL" id="QKS71375.1"/>
    </source>
</evidence>
<dbReference type="AlphaFoldDB" id="A0A859FGP1"/>
<accession>A0A859FGP1</accession>
<protein>
    <submittedName>
        <fullName evidence="3">SDR family oxidoreductase</fullName>
    </submittedName>
</protein>
<dbReference type="PROSITE" id="PS51257">
    <property type="entry name" value="PROKAR_LIPOPROTEIN"/>
    <property type="match status" value="1"/>
</dbReference>
<dbReference type="FunFam" id="3.40.50.720:FF:000173">
    <property type="entry name" value="3-oxoacyl-[acyl-carrier protein] reductase"/>
    <property type="match status" value="1"/>
</dbReference>
<dbReference type="SUPFAM" id="SSF51735">
    <property type="entry name" value="NAD(P)-binding Rossmann-fold domains"/>
    <property type="match status" value="1"/>
</dbReference>
<dbReference type="Proteomes" id="UP000318138">
    <property type="component" value="Chromosome"/>
</dbReference>
<dbReference type="RefSeq" id="WP_176009410.1">
    <property type="nucleotide sequence ID" value="NZ_CP041372.2"/>
</dbReference>
<dbReference type="PRINTS" id="PR00081">
    <property type="entry name" value="GDHRDH"/>
</dbReference>
<dbReference type="InterPro" id="IPR036291">
    <property type="entry name" value="NAD(P)-bd_dom_sf"/>
</dbReference>
<evidence type="ECO:0000256" key="2">
    <source>
        <dbReference type="ARBA" id="ARBA00023002"/>
    </source>
</evidence>
<dbReference type="PRINTS" id="PR00080">
    <property type="entry name" value="SDRFAMILY"/>
</dbReference>
<organism evidence="3 4">
    <name type="scientific">Paenalkalicoccus suaedae</name>
    <dbReference type="NCBI Taxonomy" id="2592382"/>
    <lineage>
        <taxon>Bacteria</taxon>
        <taxon>Bacillati</taxon>
        <taxon>Bacillota</taxon>
        <taxon>Bacilli</taxon>
        <taxon>Bacillales</taxon>
        <taxon>Bacillaceae</taxon>
        <taxon>Paenalkalicoccus</taxon>
    </lineage>
</organism>
<dbReference type="InterPro" id="IPR050259">
    <property type="entry name" value="SDR"/>
</dbReference>
<dbReference type="GO" id="GO:0016491">
    <property type="term" value="F:oxidoreductase activity"/>
    <property type="evidence" value="ECO:0007669"/>
    <property type="project" value="UniProtKB-KW"/>
</dbReference>
<dbReference type="NCBIfam" id="NF047420">
    <property type="entry name" value="EF_P_mod_YmfI"/>
    <property type="match status" value="1"/>
</dbReference>
<dbReference type="Pfam" id="PF13561">
    <property type="entry name" value="adh_short_C2"/>
    <property type="match status" value="1"/>
</dbReference>
<evidence type="ECO:0000313" key="4">
    <source>
        <dbReference type="Proteomes" id="UP000318138"/>
    </source>
</evidence>
<dbReference type="KEGG" id="psua:FLK61_32255"/>
<dbReference type="PANTHER" id="PTHR42879">
    <property type="entry name" value="3-OXOACYL-(ACYL-CARRIER-PROTEIN) REDUCTASE"/>
    <property type="match status" value="1"/>
</dbReference>
<evidence type="ECO:0000256" key="1">
    <source>
        <dbReference type="ARBA" id="ARBA00006484"/>
    </source>
</evidence>
<keyword evidence="4" id="KW-1185">Reference proteome</keyword>
<reference evidence="4" key="1">
    <citation type="submission" date="2019-07" db="EMBL/GenBank/DDBJ databases">
        <title>Bacillus alkalisoli sp. nov. isolated from saline soil.</title>
        <authorList>
            <person name="Sun J.-Q."/>
            <person name="Xu L."/>
        </authorList>
    </citation>
    <scope>NUCLEOTIDE SEQUENCE [LARGE SCALE GENOMIC DNA]</scope>
    <source>
        <strain evidence="4">M4U3P1</strain>
    </source>
</reference>
<dbReference type="Gene3D" id="3.40.50.720">
    <property type="entry name" value="NAD(P)-binding Rossmann-like Domain"/>
    <property type="match status" value="1"/>
</dbReference>
<name>A0A859FGP1_9BACI</name>
<proteinExistence type="inferred from homology"/>